<proteinExistence type="predicted"/>
<gene>
    <name evidence="2" type="ORF">GCM10022210_03620</name>
</gene>
<feature type="transmembrane region" description="Helical" evidence="1">
    <location>
        <begin position="83"/>
        <end position="100"/>
    </location>
</feature>
<accession>A0ABP7P4C8</accession>
<sequence>MDPAQLYSFKVWLTMLIFAPLLQTSAGQIFFHQGDILSFEFIKSYPVSVGVLLVLSAPLGALLTFSITRLSRQTEALLLKQRVTIAIGVTTLLVFGGAIIPKAYTLLELSVMILPYTLSLLLGVWLCNLDLEQYNNEEEEELEESTPNQ</sequence>
<organism evidence="2 3">
    <name type="scientific">Mucilaginibacter dorajii</name>
    <dbReference type="NCBI Taxonomy" id="692994"/>
    <lineage>
        <taxon>Bacteria</taxon>
        <taxon>Pseudomonadati</taxon>
        <taxon>Bacteroidota</taxon>
        <taxon>Sphingobacteriia</taxon>
        <taxon>Sphingobacteriales</taxon>
        <taxon>Sphingobacteriaceae</taxon>
        <taxon>Mucilaginibacter</taxon>
    </lineage>
</organism>
<keyword evidence="3" id="KW-1185">Reference proteome</keyword>
<evidence type="ECO:0000313" key="2">
    <source>
        <dbReference type="EMBL" id="GAA3959458.1"/>
    </source>
</evidence>
<protein>
    <submittedName>
        <fullName evidence="2">Uncharacterized protein</fullName>
    </submittedName>
</protein>
<reference evidence="3" key="1">
    <citation type="journal article" date="2019" name="Int. J. Syst. Evol. Microbiol.">
        <title>The Global Catalogue of Microorganisms (GCM) 10K type strain sequencing project: providing services to taxonomists for standard genome sequencing and annotation.</title>
        <authorList>
            <consortium name="The Broad Institute Genomics Platform"/>
            <consortium name="The Broad Institute Genome Sequencing Center for Infectious Disease"/>
            <person name="Wu L."/>
            <person name="Ma J."/>
        </authorList>
    </citation>
    <scope>NUCLEOTIDE SEQUENCE [LARGE SCALE GENOMIC DNA]</scope>
    <source>
        <strain evidence="3">JCM 16601</strain>
    </source>
</reference>
<keyword evidence="1" id="KW-0472">Membrane</keyword>
<feature type="transmembrane region" description="Helical" evidence="1">
    <location>
        <begin position="106"/>
        <end position="127"/>
    </location>
</feature>
<dbReference type="Proteomes" id="UP001500742">
    <property type="component" value="Unassembled WGS sequence"/>
</dbReference>
<name>A0ABP7P4C8_9SPHI</name>
<evidence type="ECO:0000313" key="3">
    <source>
        <dbReference type="Proteomes" id="UP001500742"/>
    </source>
</evidence>
<keyword evidence="1" id="KW-1133">Transmembrane helix</keyword>
<dbReference type="RefSeq" id="WP_259090561.1">
    <property type="nucleotide sequence ID" value="NZ_BAAAZC010000004.1"/>
</dbReference>
<comment type="caution">
    <text evidence="2">The sequence shown here is derived from an EMBL/GenBank/DDBJ whole genome shotgun (WGS) entry which is preliminary data.</text>
</comment>
<dbReference type="EMBL" id="BAAAZC010000004">
    <property type="protein sequence ID" value="GAA3959458.1"/>
    <property type="molecule type" value="Genomic_DNA"/>
</dbReference>
<feature type="transmembrane region" description="Helical" evidence="1">
    <location>
        <begin position="51"/>
        <end position="71"/>
    </location>
</feature>
<evidence type="ECO:0000256" key="1">
    <source>
        <dbReference type="SAM" id="Phobius"/>
    </source>
</evidence>
<keyword evidence="1" id="KW-0812">Transmembrane</keyword>